<sequence>MNPTAKEKAKTKCSVDSPEQSGINSVPPPLQESTVLDDAEDDAEARDFKRIGLQVLVEIADFHERIRNVFIWRRSSSSMKYGIGLFAMFALTLLPAKYISKLLFFNLGFLFWHLLPLFAALSPRDGKRLPPPLHDVPTDAEYAMELISQRITAGLPVEAAKPSKHSKKNQSTESLSNPPLSAKLQAHKTSRSEGWQPSVDWKKFGDRVASGKSAIQDLKRLKPGKSWLTQDAWSPRHPIIPDAIGITQPQTSLEAHTYPCQHSTAPGLITLVHRTLYFTPLMSQNAKMIIHLSAVKGVKKVGLLKGFNVRWTDSSDGKQEEKEEKFLWVGGRDDLFARLVGTEGRRWVQV</sequence>
<dbReference type="EMBL" id="CACVBS010000051">
    <property type="protein sequence ID" value="CAA7265811.1"/>
    <property type="molecule type" value="Genomic_DNA"/>
</dbReference>
<dbReference type="OrthoDB" id="1708389at2759"/>
<keyword evidence="4" id="KW-1185">Reference proteome</keyword>
<feature type="transmembrane region" description="Helical" evidence="2">
    <location>
        <begin position="79"/>
        <end position="96"/>
    </location>
</feature>
<dbReference type="Proteomes" id="UP000467700">
    <property type="component" value="Unassembled WGS sequence"/>
</dbReference>
<feature type="region of interest" description="Disordered" evidence="1">
    <location>
        <begin position="158"/>
        <end position="196"/>
    </location>
</feature>
<proteinExistence type="predicted"/>
<accession>A0A8S0XTX1</accession>
<keyword evidence="2" id="KW-0472">Membrane</keyword>
<gene>
    <name evidence="3" type="ORF">AAE3_LOCUS8039</name>
</gene>
<evidence type="ECO:0000256" key="2">
    <source>
        <dbReference type="SAM" id="Phobius"/>
    </source>
</evidence>
<keyword evidence="2" id="KW-1133">Transmembrane helix</keyword>
<evidence type="ECO:0000313" key="3">
    <source>
        <dbReference type="EMBL" id="CAA7265811.1"/>
    </source>
</evidence>
<keyword evidence="2" id="KW-0812">Transmembrane</keyword>
<dbReference type="AlphaFoldDB" id="A0A8S0XTX1"/>
<name>A0A8S0XTX1_CYCAE</name>
<evidence type="ECO:0000256" key="1">
    <source>
        <dbReference type="SAM" id="MobiDB-lite"/>
    </source>
</evidence>
<feature type="compositionally biased region" description="Basic and acidic residues" evidence="1">
    <location>
        <begin position="1"/>
        <end position="10"/>
    </location>
</feature>
<evidence type="ECO:0000313" key="4">
    <source>
        <dbReference type="Proteomes" id="UP000467700"/>
    </source>
</evidence>
<reference evidence="3 4" key="1">
    <citation type="submission" date="2020-01" db="EMBL/GenBank/DDBJ databases">
        <authorList>
            <person name="Gupta K D."/>
        </authorList>
    </citation>
    <scope>NUCLEOTIDE SEQUENCE [LARGE SCALE GENOMIC DNA]</scope>
</reference>
<feature type="region of interest" description="Disordered" evidence="1">
    <location>
        <begin position="1"/>
        <end position="33"/>
    </location>
</feature>
<feature type="compositionally biased region" description="Polar residues" evidence="1">
    <location>
        <begin position="169"/>
        <end position="179"/>
    </location>
</feature>
<comment type="caution">
    <text evidence="3">The sequence shown here is derived from an EMBL/GenBank/DDBJ whole genome shotgun (WGS) entry which is preliminary data.</text>
</comment>
<organism evidence="3 4">
    <name type="scientific">Cyclocybe aegerita</name>
    <name type="common">Black poplar mushroom</name>
    <name type="synonym">Agrocybe aegerita</name>
    <dbReference type="NCBI Taxonomy" id="1973307"/>
    <lineage>
        <taxon>Eukaryota</taxon>
        <taxon>Fungi</taxon>
        <taxon>Dikarya</taxon>
        <taxon>Basidiomycota</taxon>
        <taxon>Agaricomycotina</taxon>
        <taxon>Agaricomycetes</taxon>
        <taxon>Agaricomycetidae</taxon>
        <taxon>Agaricales</taxon>
        <taxon>Agaricineae</taxon>
        <taxon>Bolbitiaceae</taxon>
        <taxon>Cyclocybe</taxon>
    </lineage>
</organism>
<protein>
    <submittedName>
        <fullName evidence="3">Uncharacterized protein</fullName>
    </submittedName>
</protein>